<dbReference type="OrthoDB" id="263553at2759"/>
<keyword evidence="4" id="KW-1185">Reference proteome</keyword>
<keyword evidence="1" id="KW-0175">Coiled coil</keyword>
<evidence type="ECO:0000313" key="4">
    <source>
        <dbReference type="Proteomes" id="UP000674318"/>
    </source>
</evidence>
<dbReference type="Proteomes" id="UP000674318">
    <property type="component" value="Chromosome 32"/>
</dbReference>
<proteinExistence type="predicted"/>
<feature type="region of interest" description="Disordered" evidence="2">
    <location>
        <begin position="1"/>
        <end position="34"/>
    </location>
</feature>
<dbReference type="KEGG" id="phet:94288482"/>
<dbReference type="GeneID" id="94288482"/>
<feature type="coiled-coil region" evidence="1">
    <location>
        <begin position="232"/>
        <end position="277"/>
    </location>
</feature>
<feature type="compositionally biased region" description="Low complexity" evidence="2">
    <location>
        <begin position="54"/>
        <end position="66"/>
    </location>
</feature>
<dbReference type="EMBL" id="JAFJZO010000032">
    <property type="protein sequence ID" value="KAG5496079.1"/>
    <property type="molecule type" value="Genomic_DNA"/>
</dbReference>
<organism evidence="3 4">
    <name type="scientific">Porcisia hertigi</name>
    <dbReference type="NCBI Taxonomy" id="2761500"/>
    <lineage>
        <taxon>Eukaryota</taxon>
        <taxon>Discoba</taxon>
        <taxon>Euglenozoa</taxon>
        <taxon>Kinetoplastea</taxon>
        <taxon>Metakinetoplastina</taxon>
        <taxon>Trypanosomatida</taxon>
        <taxon>Trypanosomatidae</taxon>
        <taxon>Leishmaniinae</taxon>
        <taxon>Porcisia</taxon>
    </lineage>
</organism>
<gene>
    <name evidence="3" type="ORF">JKF63_02377</name>
</gene>
<sequence length="449" mass="49767">MQGKRFATPTWSPAMRQGSYTQLHASSSSASPQQLANAGRFLLSSPREERYAYPARSRPRPAAAQAHTVNSTPVQRSQAIRDIRTQSSAQGASVHHMLNELVGLSHSIAALLEQGQMSSHTIAPSPADRQQEASLKTQEIERIVRRVEAHFAARIQSLETINAALTEEVQQLRGSLAPQRMKDTVDRMNVKHNGHGGPQEESKSLDAWNDTSSDGVANGHPVGGEKHLRCVLMSEKRQRLRVEEQMQSLTEQHVKVVGTLERRLEKQEEQLYDLIAALDKGYSSRPSVALFSPMRSTEHSSLNRFASPHHLLRQHLAQHQHTQRTLQQYKENLRLEPSFPTEGDDAAANIKDPVLGKARYTLESVRSSKPLTVHKGDHDQVEPQSTACSGSPTQLVCDVRPVMMRAPVLLPQTAPPAPEAATCTSDSGIDEITMFLENITRELESLDTQ</sequence>
<evidence type="ECO:0000256" key="2">
    <source>
        <dbReference type="SAM" id="MobiDB-lite"/>
    </source>
</evidence>
<feature type="region of interest" description="Disordered" evidence="2">
    <location>
        <begin position="54"/>
        <end position="74"/>
    </location>
</feature>
<reference evidence="3 4" key="1">
    <citation type="submission" date="2021-02" db="EMBL/GenBank/DDBJ databases">
        <title>Porcisia hertigi Genome sequencing and assembly.</title>
        <authorList>
            <person name="Almutairi H."/>
            <person name="Gatherer D."/>
        </authorList>
    </citation>
    <scope>NUCLEOTIDE SEQUENCE [LARGE SCALE GENOMIC DNA]</scope>
    <source>
        <strain evidence="3 4">C119</strain>
    </source>
</reference>
<dbReference type="AlphaFoldDB" id="A0A836HNK0"/>
<evidence type="ECO:0000313" key="3">
    <source>
        <dbReference type="EMBL" id="KAG5496079.1"/>
    </source>
</evidence>
<protein>
    <submittedName>
        <fullName evidence="3">Uncharacterized protein</fullName>
    </submittedName>
</protein>
<comment type="caution">
    <text evidence="3">The sequence shown here is derived from an EMBL/GenBank/DDBJ whole genome shotgun (WGS) entry which is preliminary data.</text>
</comment>
<dbReference type="RefSeq" id="XP_067754562.1">
    <property type="nucleotide sequence ID" value="XM_067898405.1"/>
</dbReference>
<name>A0A836HNK0_9TRYP</name>
<accession>A0A836HNK0</accession>
<evidence type="ECO:0000256" key="1">
    <source>
        <dbReference type="SAM" id="Coils"/>
    </source>
</evidence>